<evidence type="ECO:0000256" key="3">
    <source>
        <dbReference type="ARBA" id="ARBA00023125"/>
    </source>
</evidence>
<evidence type="ECO:0000256" key="1">
    <source>
        <dbReference type="ARBA" id="ARBA00009437"/>
    </source>
</evidence>
<keyword evidence="2" id="KW-0805">Transcription regulation</keyword>
<evidence type="ECO:0000259" key="5">
    <source>
        <dbReference type="PROSITE" id="PS50931"/>
    </source>
</evidence>
<proteinExistence type="inferred from homology"/>
<gene>
    <name evidence="6" type="ORF">GNZ13_25015</name>
</gene>
<dbReference type="AlphaFoldDB" id="A0A972NRH8"/>
<dbReference type="Gene3D" id="3.40.190.10">
    <property type="entry name" value="Periplasmic binding protein-like II"/>
    <property type="match status" value="1"/>
</dbReference>
<dbReference type="GO" id="GO:0003677">
    <property type="term" value="F:DNA binding"/>
    <property type="evidence" value="ECO:0007669"/>
    <property type="project" value="UniProtKB-KW"/>
</dbReference>
<accession>A0A972NRH8</accession>
<dbReference type="Pfam" id="PF03466">
    <property type="entry name" value="LysR_substrate"/>
    <property type="match status" value="1"/>
</dbReference>
<dbReference type="PANTHER" id="PTHR30346:SF0">
    <property type="entry name" value="HCA OPERON TRANSCRIPTIONAL ACTIVATOR HCAR"/>
    <property type="match status" value="1"/>
</dbReference>
<dbReference type="PANTHER" id="PTHR30346">
    <property type="entry name" value="TRANSCRIPTIONAL DUAL REGULATOR HCAR-RELATED"/>
    <property type="match status" value="1"/>
</dbReference>
<sequence length="147" mass="16278">MRLLNRDRRGVTLTLPGETLRDSVDAIFQQVEQALRITRDAAGYQSFKISVGRIEDANLPFIPLALIRFQALYPDITVERHEMNTAQQIAALKRNSIDLGFGLPAGSLHQRCGDPNGATARIELCVAGAQRPPTRECRLPQPCRPCA</sequence>
<keyword evidence="3" id="KW-0238">DNA-binding</keyword>
<evidence type="ECO:0000313" key="7">
    <source>
        <dbReference type="Proteomes" id="UP000655523"/>
    </source>
</evidence>
<comment type="similarity">
    <text evidence="1">Belongs to the LysR transcriptional regulatory family.</text>
</comment>
<dbReference type="InterPro" id="IPR000847">
    <property type="entry name" value="LysR_HTH_N"/>
</dbReference>
<evidence type="ECO:0000313" key="6">
    <source>
        <dbReference type="EMBL" id="NPT57736.1"/>
    </source>
</evidence>
<name>A0A972NRH8_9BURK</name>
<evidence type="ECO:0000256" key="4">
    <source>
        <dbReference type="ARBA" id="ARBA00023163"/>
    </source>
</evidence>
<protein>
    <recommendedName>
        <fullName evidence="5">HTH lysR-type domain-containing protein</fullName>
    </recommendedName>
</protein>
<comment type="caution">
    <text evidence="6">The sequence shown here is derived from an EMBL/GenBank/DDBJ whole genome shotgun (WGS) entry which is preliminary data.</text>
</comment>
<organism evidence="6 7">
    <name type="scientific">Paraburkholderia elongata</name>
    <dbReference type="NCBI Taxonomy" id="2675747"/>
    <lineage>
        <taxon>Bacteria</taxon>
        <taxon>Pseudomonadati</taxon>
        <taxon>Pseudomonadota</taxon>
        <taxon>Betaproteobacteria</taxon>
        <taxon>Burkholderiales</taxon>
        <taxon>Burkholderiaceae</taxon>
        <taxon>Paraburkholderia</taxon>
    </lineage>
</organism>
<dbReference type="Proteomes" id="UP000655523">
    <property type="component" value="Unassembled WGS sequence"/>
</dbReference>
<dbReference type="PROSITE" id="PS50931">
    <property type="entry name" value="HTH_LYSR"/>
    <property type="match status" value="1"/>
</dbReference>
<keyword evidence="4" id="KW-0804">Transcription</keyword>
<feature type="domain" description="HTH lysR-type" evidence="5">
    <location>
        <begin position="1"/>
        <end position="14"/>
    </location>
</feature>
<reference evidence="6 7" key="1">
    <citation type="submission" date="2019-11" db="EMBL/GenBank/DDBJ databases">
        <title>Metabolism of dissolved organic matter in forest soils.</title>
        <authorList>
            <person name="Cyle K.T."/>
            <person name="Wilhelm R.C."/>
            <person name="Martinez C.E."/>
        </authorList>
    </citation>
    <scope>NUCLEOTIDE SEQUENCE [LARGE SCALE GENOMIC DNA]</scope>
    <source>
        <strain evidence="6 7">5N</strain>
    </source>
</reference>
<dbReference type="GO" id="GO:0003700">
    <property type="term" value="F:DNA-binding transcription factor activity"/>
    <property type="evidence" value="ECO:0007669"/>
    <property type="project" value="InterPro"/>
</dbReference>
<dbReference type="InterPro" id="IPR005119">
    <property type="entry name" value="LysR_subst-bd"/>
</dbReference>
<evidence type="ECO:0000256" key="2">
    <source>
        <dbReference type="ARBA" id="ARBA00023015"/>
    </source>
</evidence>
<dbReference type="SUPFAM" id="SSF53850">
    <property type="entry name" value="Periplasmic binding protein-like II"/>
    <property type="match status" value="1"/>
</dbReference>
<keyword evidence="7" id="KW-1185">Reference proteome</keyword>
<dbReference type="EMBL" id="WOEZ01000137">
    <property type="protein sequence ID" value="NPT57736.1"/>
    <property type="molecule type" value="Genomic_DNA"/>
</dbReference>
<dbReference type="GO" id="GO:0032993">
    <property type="term" value="C:protein-DNA complex"/>
    <property type="evidence" value="ECO:0007669"/>
    <property type="project" value="TreeGrafter"/>
</dbReference>